<evidence type="ECO:0000256" key="10">
    <source>
        <dbReference type="RuleBase" id="RU003657"/>
    </source>
</evidence>
<dbReference type="Pfam" id="PF00977">
    <property type="entry name" value="His_biosynth"/>
    <property type="match status" value="1"/>
</dbReference>
<keyword evidence="13" id="KW-1185">Reference proteome</keyword>
<comment type="catalytic activity">
    <reaction evidence="1 9 11">
        <text>1-(5-phospho-beta-D-ribosyl)-5-[(5-phospho-beta-D-ribosylamino)methylideneamino]imidazole-4-carboxamide = 5-[(5-phospho-1-deoxy-D-ribulos-1-ylimino)methylamino]-1-(5-phospho-beta-D-ribosyl)imidazole-4-carboxamide</text>
        <dbReference type="Rhea" id="RHEA:15469"/>
        <dbReference type="ChEBI" id="CHEBI:58435"/>
        <dbReference type="ChEBI" id="CHEBI:58525"/>
        <dbReference type="EC" id="5.3.1.16"/>
    </reaction>
</comment>
<evidence type="ECO:0000256" key="9">
    <source>
        <dbReference type="HAMAP-Rule" id="MF_01014"/>
    </source>
</evidence>
<dbReference type="PANTHER" id="PTHR43090:SF2">
    <property type="entry name" value="1-(5-PHOSPHORIBOSYL)-5-[(5-PHOSPHORIBOSYLAMINO)METHYLIDENEAMINO] IMIDAZOLE-4-CARBOXAMIDE ISOMERASE"/>
    <property type="match status" value="1"/>
</dbReference>
<dbReference type="InterPro" id="IPR006063">
    <property type="entry name" value="HisA_bact_arch"/>
</dbReference>
<dbReference type="InterPro" id="IPR023016">
    <property type="entry name" value="HisA/PriA"/>
</dbReference>
<dbReference type="PANTHER" id="PTHR43090">
    <property type="entry name" value="1-(5-PHOSPHORIBOSYL)-5-[(5-PHOSPHORIBOSYLAMINO)METHYLIDENEAMINO] IMIDAZOLE-4-CARBOXAMIDE ISOMERASE"/>
    <property type="match status" value="1"/>
</dbReference>
<evidence type="ECO:0000256" key="4">
    <source>
        <dbReference type="ARBA" id="ARBA00009667"/>
    </source>
</evidence>
<dbReference type="InterPro" id="IPR006062">
    <property type="entry name" value="His_biosynth"/>
</dbReference>
<dbReference type="Gene3D" id="3.20.20.70">
    <property type="entry name" value="Aldolase class I"/>
    <property type="match status" value="1"/>
</dbReference>
<comment type="similarity">
    <text evidence="4 9 10">Belongs to the HisA/HisF family.</text>
</comment>
<keyword evidence="8 9" id="KW-0413">Isomerase</keyword>
<evidence type="ECO:0000256" key="6">
    <source>
        <dbReference type="ARBA" id="ARBA00022605"/>
    </source>
</evidence>
<organism evidence="12 13">
    <name type="scientific">Stieleria varia</name>
    <dbReference type="NCBI Taxonomy" id="2528005"/>
    <lineage>
        <taxon>Bacteria</taxon>
        <taxon>Pseudomonadati</taxon>
        <taxon>Planctomycetota</taxon>
        <taxon>Planctomycetia</taxon>
        <taxon>Pirellulales</taxon>
        <taxon>Pirellulaceae</taxon>
        <taxon>Stieleria</taxon>
    </lineage>
</organism>
<dbReference type="EC" id="5.3.1.16" evidence="9 11"/>
<dbReference type="FunFam" id="3.20.20.70:FF:000009">
    <property type="entry name" value="1-(5-phosphoribosyl)-5-[(5-phosphoribosylamino)methylideneamino] imidazole-4-carboxamide isomerase"/>
    <property type="match status" value="1"/>
</dbReference>
<evidence type="ECO:0000256" key="2">
    <source>
        <dbReference type="ARBA" id="ARBA00004496"/>
    </source>
</evidence>
<feature type="active site" description="Proton donor" evidence="9">
    <location>
        <position position="218"/>
    </location>
</feature>
<dbReference type="HAMAP" id="MF_01014">
    <property type="entry name" value="HisA"/>
    <property type="match status" value="1"/>
</dbReference>
<dbReference type="GO" id="GO:0000105">
    <property type="term" value="P:L-histidine biosynthetic process"/>
    <property type="evidence" value="ECO:0007669"/>
    <property type="project" value="UniProtKB-UniRule"/>
</dbReference>
<dbReference type="InterPro" id="IPR044524">
    <property type="entry name" value="Isoase_HisA-like"/>
</dbReference>
<dbReference type="AlphaFoldDB" id="A0A5C6AQ87"/>
<gene>
    <name evidence="9 12" type="primary">hisA</name>
    <name evidence="12" type="ORF">Pla52n_45240</name>
</gene>
<dbReference type="UniPathway" id="UPA00031">
    <property type="reaction ID" value="UER00009"/>
</dbReference>
<sequence length="332" mass="36446">MMAEFAGNTYDIVRRNSSVRQRRGTSSDSRSIFPIEGVHRNSLGNHCWSKIQEMFHWLHDPYGGWRAGVSFWHCLLPLFDFSFPAHCAMDIWPAIDLRHGKPVRLKQGDYNRETVFGDDPVEFALRWQAAGTRRLHLVDLDAAKGDDPTANREAVRRIVEATGLTCQMGGGVRDEAAIEILLDLGLNRLVVGSAALKRPDWFAEMCDRFPGRLAAGIDARDGMVATDGWLETSSTPAIDLARNLRQRTSNIAAVIYTDIAKDGMMSGPNFEGLAAMAAATDIPLVASGGVTTLDDVRQLVEMKMPAAIVGRSIYDGVMKLKDVLDVAGDLAS</sequence>
<keyword evidence="7 9" id="KW-0368">Histidine biosynthesis</keyword>
<dbReference type="SUPFAM" id="SSF51366">
    <property type="entry name" value="Ribulose-phoshate binding barrel"/>
    <property type="match status" value="1"/>
</dbReference>
<protein>
    <recommendedName>
        <fullName evidence="9 11">1-(5-phosphoribosyl)-5-[(5-phosphoribosylamino)methylideneamino] imidazole-4-carboxamide isomerase</fullName>
        <ecNumber evidence="9 11">5.3.1.16</ecNumber>
    </recommendedName>
    <alternativeName>
        <fullName evidence="9">Phosphoribosylformimino-5-aminoimidazole carboxamide ribotide isomerase</fullName>
    </alternativeName>
</protein>
<dbReference type="Proteomes" id="UP000320176">
    <property type="component" value="Unassembled WGS sequence"/>
</dbReference>
<proteinExistence type="inferred from homology"/>
<dbReference type="NCBIfam" id="TIGR00007">
    <property type="entry name" value="1-(5-phosphoribosyl)-5-[(5-phosphoribosylamino)methylideneamino]imidazole-4-carboxamide isomerase"/>
    <property type="match status" value="1"/>
</dbReference>
<accession>A0A5C6AQ87</accession>
<evidence type="ECO:0000256" key="8">
    <source>
        <dbReference type="ARBA" id="ARBA00023235"/>
    </source>
</evidence>
<keyword evidence="6 9" id="KW-0028">Amino-acid biosynthesis</keyword>
<evidence type="ECO:0000256" key="5">
    <source>
        <dbReference type="ARBA" id="ARBA00022490"/>
    </source>
</evidence>
<name>A0A5C6AQ87_9BACT</name>
<feature type="active site" description="Proton acceptor" evidence="9">
    <location>
        <position position="96"/>
    </location>
</feature>
<evidence type="ECO:0000256" key="1">
    <source>
        <dbReference type="ARBA" id="ARBA00000901"/>
    </source>
</evidence>
<evidence type="ECO:0000313" key="12">
    <source>
        <dbReference type="EMBL" id="TWU01152.1"/>
    </source>
</evidence>
<dbReference type="InterPro" id="IPR013785">
    <property type="entry name" value="Aldolase_TIM"/>
</dbReference>
<comment type="subcellular location">
    <subcellularLocation>
        <location evidence="2 9 11">Cytoplasm</location>
    </subcellularLocation>
</comment>
<dbReference type="GO" id="GO:0005737">
    <property type="term" value="C:cytoplasm"/>
    <property type="evidence" value="ECO:0007669"/>
    <property type="project" value="UniProtKB-SubCell"/>
</dbReference>
<evidence type="ECO:0000256" key="11">
    <source>
        <dbReference type="RuleBase" id="RU003658"/>
    </source>
</evidence>
<evidence type="ECO:0000313" key="13">
    <source>
        <dbReference type="Proteomes" id="UP000320176"/>
    </source>
</evidence>
<comment type="pathway">
    <text evidence="3 9 11">Amino-acid biosynthesis; L-histidine biosynthesis; L-histidine from 5-phospho-alpha-D-ribose 1-diphosphate: step 4/9.</text>
</comment>
<dbReference type="InterPro" id="IPR011060">
    <property type="entry name" value="RibuloseP-bd_barrel"/>
</dbReference>
<dbReference type="CDD" id="cd04732">
    <property type="entry name" value="HisA"/>
    <property type="match status" value="1"/>
</dbReference>
<dbReference type="GO" id="GO:0000162">
    <property type="term" value="P:L-tryptophan biosynthetic process"/>
    <property type="evidence" value="ECO:0007669"/>
    <property type="project" value="TreeGrafter"/>
</dbReference>
<evidence type="ECO:0000256" key="7">
    <source>
        <dbReference type="ARBA" id="ARBA00023102"/>
    </source>
</evidence>
<dbReference type="EMBL" id="SJPN01000005">
    <property type="protein sequence ID" value="TWU01152.1"/>
    <property type="molecule type" value="Genomic_DNA"/>
</dbReference>
<comment type="caution">
    <text evidence="12">The sequence shown here is derived from an EMBL/GenBank/DDBJ whole genome shotgun (WGS) entry which is preliminary data.</text>
</comment>
<evidence type="ECO:0000256" key="3">
    <source>
        <dbReference type="ARBA" id="ARBA00005133"/>
    </source>
</evidence>
<reference evidence="12 13" key="1">
    <citation type="submission" date="2019-02" db="EMBL/GenBank/DDBJ databases">
        <title>Deep-cultivation of Planctomycetes and their phenomic and genomic characterization uncovers novel biology.</title>
        <authorList>
            <person name="Wiegand S."/>
            <person name="Jogler M."/>
            <person name="Boedeker C."/>
            <person name="Pinto D."/>
            <person name="Vollmers J."/>
            <person name="Rivas-Marin E."/>
            <person name="Kohn T."/>
            <person name="Peeters S.H."/>
            <person name="Heuer A."/>
            <person name="Rast P."/>
            <person name="Oberbeckmann S."/>
            <person name="Bunk B."/>
            <person name="Jeske O."/>
            <person name="Meyerdierks A."/>
            <person name="Storesund J.E."/>
            <person name="Kallscheuer N."/>
            <person name="Luecker S."/>
            <person name="Lage O.M."/>
            <person name="Pohl T."/>
            <person name="Merkel B.J."/>
            <person name="Hornburger P."/>
            <person name="Mueller R.-W."/>
            <person name="Bruemmer F."/>
            <person name="Labrenz M."/>
            <person name="Spormann A.M."/>
            <person name="Op Den Camp H."/>
            <person name="Overmann J."/>
            <person name="Amann R."/>
            <person name="Jetten M.S.M."/>
            <person name="Mascher T."/>
            <person name="Medema M.H."/>
            <person name="Devos D.P."/>
            <person name="Kaster A.-K."/>
            <person name="Ovreas L."/>
            <person name="Rohde M."/>
            <person name="Galperin M.Y."/>
            <person name="Jogler C."/>
        </authorList>
    </citation>
    <scope>NUCLEOTIDE SEQUENCE [LARGE SCALE GENOMIC DNA]</scope>
    <source>
        <strain evidence="12 13">Pla52n</strain>
    </source>
</reference>
<keyword evidence="5 9" id="KW-0963">Cytoplasm</keyword>
<dbReference type="GO" id="GO:0003949">
    <property type="term" value="F:1-(5-phosphoribosyl)-5-[(5-phosphoribosylamino)methylideneamino]imidazole-4-carboxamide isomerase activity"/>
    <property type="evidence" value="ECO:0007669"/>
    <property type="project" value="UniProtKB-UniRule"/>
</dbReference>